<keyword evidence="7" id="KW-0406">Ion transport</keyword>
<evidence type="ECO:0000256" key="5">
    <source>
        <dbReference type="ARBA" id="ARBA00022989"/>
    </source>
</evidence>
<organism evidence="8 9">
    <name type="scientific">Stereocaulon virgatum</name>
    <dbReference type="NCBI Taxonomy" id="373712"/>
    <lineage>
        <taxon>Eukaryota</taxon>
        <taxon>Fungi</taxon>
        <taxon>Dikarya</taxon>
        <taxon>Ascomycota</taxon>
        <taxon>Pezizomycotina</taxon>
        <taxon>Lecanoromycetes</taxon>
        <taxon>OSLEUM clade</taxon>
        <taxon>Lecanoromycetidae</taxon>
        <taxon>Lecanorales</taxon>
        <taxon>Lecanorineae</taxon>
        <taxon>Stereocaulaceae</taxon>
        <taxon>Stereocaulon</taxon>
    </lineage>
</organism>
<dbReference type="InterPro" id="IPR009716">
    <property type="entry name" value="Ferroportin-1"/>
</dbReference>
<feature type="transmembrane region" description="Helical" evidence="7">
    <location>
        <begin position="357"/>
        <end position="375"/>
    </location>
</feature>
<feature type="transmembrane region" description="Helical" evidence="7">
    <location>
        <begin position="314"/>
        <end position="337"/>
    </location>
</feature>
<sequence length="540" mass="61192">MAALGQDSPISDEEAVYLLHPDEEEAPPPYTRHSTEDILRTRAQLDINAEQESLRKEKTIKWRLYISHSLSTWNSRVFEFACLLFIGHLWEDTLLPVSIYALVRSASAICLAPMVGWYVDRGDRLRTVRLSIVGQRVAVLLWIGGFMFAEYMTWGQDKDKVLSLGTLFLLIPFGCVEKLCSIMNLVAIERDWVVVTAESTLCGLDVLNSQMRRIDLACKLLGPLFIALVDGYKYDLAIVLIFSMNVSSILIEYFAIADVYRRVPALRTGRPTVLDPPDGSPPEQNNSFRQPFVHFHAQIRFFFKSLHAYSQHTVFFPSLALSLLYLTVLSFSGQMIIYLLSIKGPKDIQLAFPTTSIGLLRTLSVTFEMLATWLAPAIMKRVGPTRAGLWAISWQLTFSWIAVSLNWYFQPSYISAWVLVSGVILSRVGLWSFDLCVQIIVQEGVDPTTRGSFSALEASLQNFFELLAYISTIIFPRPSDFQYPAFMSAAAVLVACILYAEYVRRTRGHLIHLSRCWDGKKDEGQRRRSQGQAIRLRELA</sequence>
<dbReference type="Gene3D" id="1.20.1250.20">
    <property type="entry name" value="MFS general substrate transporter like domains"/>
    <property type="match status" value="1"/>
</dbReference>
<comment type="function">
    <text evidence="7">May be involved in iron transport and iron homeostasis.</text>
</comment>
<dbReference type="Proteomes" id="UP001590950">
    <property type="component" value="Unassembled WGS sequence"/>
</dbReference>
<comment type="caution">
    <text evidence="7">Lacks conserved residue(s) required for the propagation of feature annotation.</text>
</comment>
<feature type="transmembrane region" description="Helical" evidence="7">
    <location>
        <begin position="98"/>
        <end position="118"/>
    </location>
</feature>
<keyword evidence="9" id="KW-1185">Reference proteome</keyword>
<feature type="transmembrane region" description="Helical" evidence="7">
    <location>
        <begin position="387"/>
        <end position="408"/>
    </location>
</feature>
<protein>
    <recommendedName>
        <fullName evidence="7">Solute carrier family 40 member</fullName>
    </recommendedName>
</protein>
<comment type="similarity">
    <text evidence="2 7">Belongs to the ferroportin (FP) (TC 2.A.100) family. SLC40A subfamily.</text>
</comment>
<evidence type="ECO:0000256" key="6">
    <source>
        <dbReference type="ARBA" id="ARBA00023136"/>
    </source>
</evidence>
<feature type="transmembrane region" description="Helical" evidence="7">
    <location>
        <begin position="130"/>
        <end position="149"/>
    </location>
</feature>
<keyword evidence="3 7" id="KW-0813">Transport</keyword>
<comment type="caution">
    <text evidence="8">The sequence shown here is derived from an EMBL/GenBank/DDBJ whole genome shotgun (WGS) entry which is preliminary data.</text>
</comment>
<feature type="transmembrane region" description="Helical" evidence="7">
    <location>
        <begin position="64"/>
        <end position="86"/>
    </location>
</feature>
<feature type="transmembrane region" description="Helical" evidence="7">
    <location>
        <begin position="481"/>
        <end position="500"/>
    </location>
</feature>
<keyword evidence="5 7" id="KW-1133">Transmembrane helix</keyword>
<dbReference type="Pfam" id="PF06963">
    <property type="entry name" value="FPN1"/>
    <property type="match status" value="1"/>
</dbReference>
<dbReference type="InterPro" id="IPR036259">
    <property type="entry name" value="MFS_trans_sf"/>
</dbReference>
<accession>A0ABR3ZXZ9</accession>
<evidence type="ECO:0000256" key="2">
    <source>
        <dbReference type="ARBA" id="ARBA00006279"/>
    </source>
</evidence>
<evidence type="ECO:0000313" key="8">
    <source>
        <dbReference type="EMBL" id="KAL2038557.1"/>
    </source>
</evidence>
<keyword evidence="4 7" id="KW-0812">Transmembrane</keyword>
<reference evidence="8 9" key="1">
    <citation type="submission" date="2024-09" db="EMBL/GenBank/DDBJ databases">
        <title>Rethinking Asexuality: The Enigmatic Case of Functional Sexual Genes in Lepraria (Stereocaulaceae).</title>
        <authorList>
            <person name="Doellman M."/>
            <person name="Sun Y."/>
            <person name="Barcenas-Pena A."/>
            <person name="Lumbsch H.T."/>
            <person name="Grewe F."/>
        </authorList>
    </citation>
    <scope>NUCLEOTIDE SEQUENCE [LARGE SCALE GENOMIC DNA]</scope>
    <source>
        <strain evidence="8 9">Mercado 3170</strain>
    </source>
</reference>
<evidence type="ECO:0000313" key="9">
    <source>
        <dbReference type="Proteomes" id="UP001590950"/>
    </source>
</evidence>
<comment type="subcellular location">
    <subcellularLocation>
        <location evidence="1 7">Membrane</location>
        <topology evidence="1 7">Multi-pass membrane protein</topology>
    </subcellularLocation>
</comment>
<proteinExistence type="inferred from homology"/>
<dbReference type="PANTHER" id="PTHR11660">
    <property type="entry name" value="SOLUTE CARRIER FAMILY 40 MEMBER"/>
    <property type="match status" value="1"/>
</dbReference>
<dbReference type="PANTHER" id="PTHR11660:SF57">
    <property type="entry name" value="SOLUTE CARRIER FAMILY 40 MEMBER"/>
    <property type="match status" value="1"/>
</dbReference>
<dbReference type="SUPFAM" id="SSF103473">
    <property type="entry name" value="MFS general substrate transporter"/>
    <property type="match status" value="1"/>
</dbReference>
<dbReference type="CDD" id="cd17480">
    <property type="entry name" value="MFS_SLC40A1_like"/>
    <property type="match status" value="1"/>
</dbReference>
<evidence type="ECO:0000256" key="4">
    <source>
        <dbReference type="ARBA" id="ARBA00022692"/>
    </source>
</evidence>
<dbReference type="EMBL" id="JBEFKJ010000031">
    <property type="protein sequence ID" value="KAL2038557.1"/>
    <property type="molecule type" value="Genomic_DNA"/>
</dbReference>
<gene>
    <name evidence="8" type="ORF">N7G274_008604</name>
</gene>
<keyword evidence="6 7" id="KW-0472">Membrane</keyword>
<name>A0ABR3ZXZ9_9LECA</name>
<evidence type="ECO:0000256" key="7">
    <source>
        <dbReference type="RuleBase" id="RU365065"/>
    </source>
</evidence>
<feature type="transmembrane region" description="Helical" evidence="7">
    <location>
        <begin position="238"/>
        <end position="260"/>
    </location>
</feature>
<evidence type="ECO:0000256" key="3">
    <source>
        <dbReference type="ARBA" id="ARBA00022448"/>
    </source>
</evidence>
<evidence type="ECO:0000256" key="1">
    <source>
        <dbReference type="ARBA" id="ARBA00004141"/>
    </source>
</evidence>